<feature type="domain" description="HTH araC/xylS-type" evidence="4">
    <location>
        <begin position="226"/>
        <end position="324"/>
    </location>
</feature>
<dbReference type="PROSITE" id="PS00041">
    <property type="entry name" value="HTH_ARAC_FAMILY_1"/>
    <property type="match status" value="1"/>
</dbReference>
<dbReference type="PANTHER" id="PTHR47893:SF1">
    <property type="entry name" value="REGULATORY PROTEIN PCHR"/>
    <property type="match status" value="1"/>
</dbReference>
<dbReference type="EMBL" id="QGGI01000019">
    <property type="protein sequence ID" value="PWJ88265.1"/>
    <property type="molecule type" value="Genomic_DNA"/>
</dbReference>
<sequence length="325" mass="38942">MREKNVCNLMDLNFIFTDKSNLVKDGDYYCKFYEENQDEYIYRVQPYLLMPGIIIFFIDYLCNKEYIKSEIKRSDDFFAIHYCRKGRYECELENGYSIFMGPGDFAIHNMKYKVLNPYFSERKYEGISVYFDTKRMEKDLNNFFKVLGIDTFELIKYLKKIDLTLVERGNEFVEGIFDDIYKYKQNNMMESISLKIIELLFFISNKKTLHYSKNDYIPQTQRLKIKSIKDYLTENLSQHIKIKELSLRFNIKENKIQNIFKEIYGQTVYSYIKEYKMTKAAYYLRNSEFNISSIASKLGYINSSKFSAAFKSKYGVTPSFYRKGI</sequence>
<gene>
    <name evidence="5" type="ORF">C7380_11925</name>
</gene>
<dbReference type="RefSeq" id="WP_109605949.1">
    <property type="nucleotide sequence ID" value="NZ_QGGI01000019.1"/>
</dbReference>
<dbReference type="GO" id="GO:0003700">
    <property type="term" value="F:DNA-binding transcription factor activity"/>
    <property type="evidence" value="ECO:0007669"/>
    <property type="project" value="InterPro"/>
</dbReference>
<organism evidence="5 6">
    <name type="scientific">Oceanotoga teriensis</name>
    <dbReference type="NCBI Taxonomy" id="515440"/>
    <lineage>
        <taxon>Bacteria</taxon>
        <taxon>Thermotogati</taxon>
        <taxon>Thermotogota</taxon>
        <taxon>Thermotogae</taxon>
        <taxon>Petrotogales</taxon>
        <taxon>Petrotogaceae</taxon>
        <taxon>Oceanotoga</taxon>
    </lineage>
</organism>
<evidence type="ECO:0000313" key="5">
    <source>
        <dbReference type="EMBL" id="PWJ88265.1"/>
    </source>
</evidence>
<evidence type="ECO:0000313" key="6">
    <source>
        <dbReference type="Proteomes" id="UP000245921"/>
    </source>
</evidence>
<evidence type="ECO:0000256" key="2">
    <source>
        <dbReference type="ARBA" id="ARBA00023125"/>
    </source>
</evidence>
<dbReference type="SUPFAM" id="SSF46689">
    <property type="entry name" value="Homeodomain-like"/>
    <property type="match status" value="1"/>
</dbReference>
<protein>
    <submittedName>
        <fullName evidence="5">AraC-like DNA-binding protein</fullName>
    </submittedName>
</protein>
<keyword evidence="6" id="KW-1185">Reference proteome</keyword>
<dbReference type="AlphaFoldDB" id="A0AA45HHW3"/>
<dbReference type="PROSITE" id="PS01124">
    <property type="entry name" value="HTH_ARAC_FAMILY_2"/>
    <property type="match status" value="1"/>
</dbReference>
<accession>A0AA45HHW3</accession>
<dbReference type="GO" id="GO:0043565">
    <property type="term" value="F:sequence-specific DNA binding"/>
    <property type="evidence" value="ECO:0007669"/>
    <property type="project" value="InterPro"/>
</dbReference>
<comment type="caution">
    <text evidence="5">The sequence shown here is derived from an EMBL/GenBank/DDBJ whole genome shotgun (WGS) entry which is preliminary data.</text>
</comment>
<dbReference type="Pfam" id="PF12833">
    <property type="entry name" value="HTH_18"/>
    <property type="match status" value="1"/>
</dbReference>
<name>A0AA45HHW3_9BACT</name>
<proteinExistence type="predicted"/>
<keyword evidence="3" id="KW-0804">Transcription</keyword>
<dbReference type="InterPro" id="IPR020449">
    <property type="entry name" value="Tscrpt_reg_AraC-type_HTH"/>
</dbReference>
<keyword evidence="2 5" id="KW-0238">DNA-binding</keyword>
<dbReference type="Gene3D" id="1.10.10.60">
    <property type="entry name" value="Homeodomain-like"/>
    <property type="match status" value="2"/>
</dbReference>
<dbReference type="SMART" id="SM00342">
    <property type="entry name" value="HTH_ARAC"/>
    <property type="match status" value="1"/>
</dbReference>
<evidence type="ECO:0000256" key="1">
    <source>
        <dbReference type="ARBA" id="ARBA00023015"/>
    </source>
</evidence>
<dbReference type="PANTHER" id="PTHR47893">
    <property type="entry name" value="REGULATORY PROTEIN PCHR"/>
    <property type="match status" value="1"/>
</dbReference>
<dbReference type="InterPro" id="IPR018062">
    <property type="entry name" value="HTH_AraC-typ_CS"/>
</dbReference>
<evidence type="ECO:0000256" key="3">
    <source>
        <dbReference type="ARBA" id="ARBA00023163"/>
    </source>
</evidence>
<keyword evidence="1" id="KW-0805">Transcription regulation</keyword>
<reference evidence="5 6" key="1">
    <citation type="submission" date="2018-05" db="EMBL/GenBank/DDBJ databases">
        <title>Genomic Encyclopedia of Type Strains, Phase IV (KMG-IV): sequencing the most valuable type-strain genomes for metagenomic binning, comparative biology and taxonomic classification.</title>
        <authorList>
            <person name="Goeker M."/>
        </authorList>
    </citation>
    <scope>NUCLEOTIDE SEQUENCE [LARGE SCALE GENOMIC DNA]</scope>
    <source>
        <strain evidence="5 6">DSM 24906</strain>
    </source>
</reference>
<dbReference type="InterPro" id="IPR018060">
    <property type="entry name" value="HTH_AraC"/>
</dbReference>
<dbReference type="PRINTS" id="PR00032">
    <property type="entry name" value="HTHARAC"/>
</dbReference>
<dbReference type="InterPro" id="IPR009057">
    <property type="entry name" value="Homeodomain-like_sf"/>
</dbReference>
<dbReference type="Proteomes" id="UP000245921">
    <property type="component" value="Unassembled WGS sequence"/>
</dbReference>
<evidence type="ECO:0000259" key="4">
    <source>
        <dbReference type="PROSITE" id="PS01124"/>
    </source>
</evidence>
<dbReference type="InterPro" id="IPR053142">
    <property type="entry name" value="PchR_regulatory_protein"/>
</dbReference>